<dbReference type="GO" id="GO:0070772">
    <property type="term" value="C:PAS complex"/>
    <property type="evidence" value="ECO:0007669"/>
    <property type="project" value="InterPro"/>
</dbReference>
<organism evidence="14 15">
    <name type="scientific">Musa troglodytarum</name>
    <name type="common">fe'i banana</name>
    <dbReference type="NCBI Taxonomy" id="320322"/>
    <lineage>
        <taxon>Eukaryota</taxon>
        <taxon>Viridiplantae</taxon>
        <taxon>Streptophyta</taxon>
        <taxon>Embryophyta</taxon>
        <taxon>Tracheophyta</taxon>
        <taxon>Spermatophyta</taxon>
        <taxon>Magnoliopsida</taxon>
        <taxon>Liliopsida</taxon>
        <taxon>Zingiberales</taxon>
        <taxon>Musaceae</taxon>
        <taxon>Musa</taxon>
    </lineage>
</organism>
<evidence type="ECO:0000313" key="15">
    <source>
        <dbReference type="Proteomes" id="UP001055439"/>
    </source>
</evidence>
<dbReference type="GO" id="GO:0010008">
    <property type="term" value="C:endosome membrane"/>
    <property type="evidence" value="ECO:0007669"/>
    <property type="project" value="TreeGrafter"/>
</dbReference>
<dbReference type="AlphaFoldDB" id="A0A9E7H5X9"/>
<evidence type="ECO:0000259" key="13">
    <source>
        <dbReference type="PROSITE" id="PS51987"/>
    </source>
</evidence>
<keyword evidence="5" id="KW-0436">Ligase</keyword>
<evidence type="ECO:0000313" key="14">
    <source>
        <dbReference type="EMBL" id="URE24087.1"/>
    </source>
</evidence>
<keyword evidence="8" id="KW-0067">ATP-binding</keyword>
<dbReference type="Pfam" id="PF12755">
    <property type="entry name" value="Vac14_Fab1_bd"/>
    <property type="match status" value="1"/>
</dbReference>
<dbReference type="PROSITE" id="PS51987">
    <property type="entry name" value="GS_CATALYTIC"/>
    <property type="match status" value="1"/>
</dbReference>
<evidence type="ECO:0000256" key="7">
    <source>
        <dbReference type="ARBA" id="ARBA00022741"/>
    </source>
</evidence>
<dbReference type="Gene3D" id="1.25.10.10">
    <property type="entry name" value="Leucine-rich Repeat Variant"/>
    <property type="match status" value="2"/>
</dbReference>
<evidence type="ECO:0000256" key="3">
    <source>
        <dbReference type="ARBA" id="ARBA00010225"/>
    </source>
</evidence>
<keyword evidence="7" id="KW-0547">Nucleotide-binding</keyword>
<dbReference type="Proteomes" id="UP001055439">
    <property type="component" value="Chromosome 8"/>
</dbReference>
<dbReference type="PROSITE" id="PS00181">
    <property type="entry name" value="GLNA_ATP"/>
    <property type="match status" value="1"/>
</dbReference>
<accession>A0A9E7H5X9</accession>
<dbReference type="GO" id="GO:0004356">
    <property type="term" value="F:glutamine synthetase activity"/>
    <property type="evidence" value="ECO:0007669"/>
    <property type="project" value="UniProtKB-EC"/>
</dbReference>
<dbReference type="SUPFAM" id="SSF54368">
    <property type="entry name" value="Glutamine synthetase, N-terminal domain"/>
    <property type="match status" value="1"/>
</dbReference>
<dbReference type="SUPFAM" id="SSF55931">
    <property type="entry name" value="Glutamine synthetase/guanido kinase"/>
    <property type="match status" value="1"/>
</dbReference>
<dbReference type="PROSITE" id="PS00180">
    <property type="entry name" value="GLNA_1"/>
    <property type="match status" value="1"/>
</dbReference>
<dbReference type="PROSITE" id="PS50077">
    <property type="entry name" value="HEAT_REPEAT"/>
    <property type="match status" value="1"/>
</dbReference>
<evidence type="ECO:0000256" key="9">
    <source>
        <dbReference type="ARBA" id="ARBA00023136"/>
    </source>
</evidence>
<name>A0A9E7H5X9_9LILI</name>
<evidence type="ECO:0000256" key="5">
    <source>
        <dbReference type="ARBA" id="ARBA00022598"/>
    </source>
</evidence>
<dbReference type="PROSITE" id="PS51986">
    <property type="entry name" value="GS_BETA_GRASP"/>
    <property type="match status" value="1"/>
</dbReference>
<evidence type="ECO:0000256" key="4">
    <source>
        <dbReference type="ARBA" id="ARBA00012937"/>
    </source>
</evidence>
<dbReference type="Gene3D" id="3.10.20.70">
    <property type="entry name" value="Glutamine synthetase, N-terminal domain"/>
    <property type="match status" value="1"/>
</dbReference>
<dbReference type="InterPro" id="IPR008147">
    <property type="entry name" value="Gln_synt_N"/>
</dbReference>
<dbReference type="PANTHER" id="PTHR16023">
    <property type="entry name" value="TAX1 BINDING PROTEIN-RELATED"/>
    <property type="match status" value="1"/>
</dbReference>
<sequence length="1105" mass="123753">MADGLSLIPASVLRNLADKLYEKRKNAALEIEGIVKQLALAGEHEKISAVINLLTVDFACSPQANQRKGGLIGLAAATVGLAAEAAQHLEQIVPPVLNSFTDHDGRVRYYACEALYNIAKVVRGDFIFFFNKIFDALCKLSADADPNVQSAAHLLDRLIKDIVTESDQFSIEEFIPLLRERMNVLNPYVRQFLVGWITVLDSVPDIDMLGFLPDFLDGLFNMLSDSSHEIRQQADSALSEFLQEIKNSPNVDYGRMAEILVQRAGSSDEFTRLTAITWINEFVKLGGEQLVPYYADILGAILPCISDKEEKIRVVARETNEELRAIRADPADGFNIDAILSIARRELTSEWEATRIEALHWISALLARYRSEVISYLNHTFDSLLNALSDSSNEVVLLALEVHACIAEDNKNFWRLVGLLVRNFQNDRVLLERRGALIVRRLCVLLDAERVYRQFSLNLEQEEDLDFASVMVQALNLILLTSSELAELRGLVKLSLVQSSGQDLFVSLYSSWCHSPMATISLCLLAQAYNHASSVIQSLREEDINAKFLVQLDKLIRLLETPIFAYLRLQLLEPGKYTWLLKTLYGLLMMLPQQSAAFKILRTRLKTVPSYSCIEQLKGTSSENPYSQILQFSEDNRNRYAANVANVYNAIDFPSRLQQFEQMQHKHRMHSKSKLQSRNSTPSIASQVCGNKYIGRITPSFPSPRDYATSQIMEQSETAKTMISIEEEQLFADMALLTDLIKLNLSDYTEKIIAEYIWVGGSGVDLRSKARTLSGPVTDPSQLPKWNYDGSSTGQAPGEDSEVILYPQAIFKDPFRKGNNILVMCDCYTPQGEPIPTNKRHNAAKIFSNPAVAAEEAWFGIEQEYTLLQKDVKWPIGWPIGGYPGPQGPYYCSAGADKAFGRDVVDAHYKACLYAGIDISGINGEVMPGQWEFQVGPCVGISAGDQLWVARYVLEPADRLTRYRLDLREQRITEMAGVVLSLDPKPIQGDWNGAGAHTNYSTKSMRSDGGYGVIKEAIEKLGRRHKEHIAAYGEGNERRLTGRHETADIDTFVWGVANRGASIRVGRDTEKSGKGYFEDRRPASNMDPYVVTSMIAETTILWKPT</sequence>
<dbReference type="InterPro" id="IPR011989">
    <property type="entry name" value="ARM-like"/>
</dbReference>
<evidence type="ECO:0000256" key="11">
    <source>
        <dbReference type="PROSITE-ProRule" id="PRU01330"/>
    </source>
</evidence>
<dbReference type="InterPro" id="IPR026825">
    <property type="entry name" value="Vac14"/>
</dbReference>
<dbReference type="InterPro" id="IPR016024">
    <property type="entry name" value="ARM-type_fold"/>
</dbReference>
<gene>
    <name evidence="14" type="ORF">MUK42_15831</name>
</gene>
<dbReference type="FunFam" id="3.10.20.70:FF:000003">
    <property type="entry name" value="Glutamine synthetase, chloroplastic"/>
    <property type="match status" value="1"/>
</dbReference>
<evidence type="ECO:0000256" key="6">
    <source>
        <dbReference type="ARBA" id="ARBA00022737"/>
    </source>
</evidence>
<dbReference type="InterPro" id="IPR014746">
    <property type="entry name" value="Gln_synth/guanido_kin_cat_dom"/>
</dbReference>
<evidence type="ECO:0000256" key="8">
    <source>
        <dbReference type="ARBA" id="ARBA00022840"/>
    </source>
</evidence>
<dbReference type="FunFam" id="3.30.590.10:FF:000004">
    <property type="entry name" value="Glutamine synthetase"/>
    <property type="match status" value="1"/>
</dbReference>
<feature type="domain" description="GS beta-grasp" evidence="12">
    <location>
        <begin position="752"/>
        <end position="832"/>
    </location>
</feature>
<dbReference type="InterPro" id="IPR008146">
    <property type="entry name" value="Gln_synth_cat_dom"/>
</dbReference>
<dbReference type="InterPro" id="IPR036651">
    <property type="entry name" value="Gln_synt_N_sf"/>
</dbReference>
<reference evidence="14" key="1">
    <citation type="submission" date="2022-05" db="EMBL/GenBank/DDBJ databases">
        <title>The Musa troglodytarum L. genome provides insights into the mechanism of non-climacteric behaviour and enrichment of carotenoids.</title>
        <authorList>
            <person name="Wang J."/>
        </authorList>
    </citation>
    <scope>NUCLEOTIDE SEQUENCE</scope>
    <source>
        <tissue evidence="14">Leaf</tissue>
    </source>
</reference>
<dbReference type="GO" id="GO:0006661">
    <property type="term" value="P:phosphatidylinositol biosynthetic process"/>
    <property type="evidence" value="ECO:0007669"/>
    <property type="project" value="InterPro"/>
</dbReference>
<comment type="subcellular location">
    <subcellularLocation>
        <location evidence="1">Endomembrane system</location>
    </subcellularLocation>
</comment>
<dbReference type="EC" id="6.3.1.2" evidence="4"/>
<protein>
    <recommendedName>
        <fullName evidence="4">glutamine synthetase</fullName>
        <ecNumber evidence="4">6.3.1.2</ecNumber>
    </recommendedName>
</protein>
<evidence type="ECO:0000259" key="12">
    <source>
        <dbReference type="PROSITE" id="PS51986"/>
    </source>
</evidence>
<comment type="similarity">
    <text evidence="2 11">Belongs to the glutamine synthetase family.</text>
</comment>
<evidence type="ECO:0000256" key="1">
    <source>
        <dbReference type="ARBA" id="ARBA00004308"/>
    </source>
</evidence>
<feature type="domain" description="GS catalytic" evidence="13">
    <location>
        <begin position="839"/>
        <end position="1105"/>
    </location>
</feature>
<dbReference type="EMBL" id="CP097510">
    <property type="protein sequence ID" value="URE24087.1"/>
    <property type="molecule type" value="Genomic_DNA"/>
</dbReference>
<proteinExistence type="inferred from homology"/>
<dbReference type="InterPro" id="IPR027303">
    <property type="entry name" value="Gln_synth_gly_rich_site"/>
</dbReference>
<dbReference type="Gene3D" id="3.30.590.10">
    <property type="entry name" value="Glutamine synthetase/guanido kinase, catalytic domain"/>
    <property type="match status" value="1"/>
</dbReference>
<keyword evidence="6" id="KW-0677">Repeat</keyword>
<dbReference type="FunFam" id="1.25.10.10:FF:000169">
    <property type="entry name" value="protein VAC14 homolog isoform X1"/>
    <property type="match status" value="1"/>
</dbReference>
<dbReference type="InterPro" id="IPR027302">
    <property type="entry name" value="Gln_synth_N_conserv_site"/>
</dbReference>
<dbReference type="SUPFAM" id="SSF48371">
    <property type="entry name" value="ARM repeat"/>
    <property type="match status" value="1"/>
</dbReference>
<dbReference type="PANTHER" id="PTHR16023:SF0">
    <property type="entry name" value="PROTEIN VAC14 HOMOLOG"/>
    <property type="match status" value="1"/>
</dbReference>
<dbReference type="OrthoDB" id="5574975at2759"/>
<dbReference type="GO" id="GO:0005524">
    <property type="term" value="F:ATP binding"/>
    <property type="evidence" value="ECO:0007669"/>
    <property type="project" value="UniProtKB-KW"/>
</dbReference>
<dbReference type="InterPro" id="IPR021841">
    <property type="entry name" value="VAC14_Fig4p-bd"/>
</dbReference>
<comment type="similarity">
    <text evidence="3">Belongs to the VAC14 family.</text>
</comment>
<keyword evidence="9" id="KW-0472">Membrane</keyword>
<dbReference type="Pfam" id="PF03951">
    <property type="entry name" value="Gln-synt_N"/>
    <property type="match status" value="1"/>
</dbReference>
<dbReference type="Pfam" id="PF11916">
    <property type="entry name" value="Vac14_Fig4_bd"/>
    <property type="match status" value="1"/>
</dbReference>
<keyword evidence="15" id="KW-1185">Reference proteome</keyword>
<dbReference type="GO" id="GO:0006542">
    <property type="term" value="P:glutamine biosynthetic process"/>
    <property type="evidence" value="ECO:0007669"/>
    <property type="project" value="InterPro"/>
</dbReference>
<evidence type="ECO:0000256" key="10">
    <source>
        <dbReference type="PROSITE-ProRule" id="PRU00103"/>
    </source>
</evidence>
<evidence type="ECO:0000256" key="2">
    <source>
        <dbReference type="ARBA" id="ARBA00009897"/>
    </source>
</evidence>
<dbReference type="InterPro" id="IPR021133">
    <property type="entry name" value="HEAT_type_2"/>
</dbReference>
<feature type="repeat" description="HEAT" evidence="10">
    <location>
        <begin position="92"/>
        <end position="127"/>
    </location>
</feature>
<dbReference type="SMART" id="SM01230">
    <property type="entry name" value="Gln-synt_C"/>
    <property type="match status" value="1"/>
</dbReference>